<dbReference type="PANTHER" id="PTHR31642">
    <property type="entry name" value="TRICHOTHECENE 3-O-ACETYLTRANSFERASE"/>
    <property type="match status" value="1"/>
</dbReference>
<protein>
    <submittedName>
        <fullName evidence="2">Uncharacterized protein</fullName>
    </submittedName>
</protein>
<evidence type="ECO:0000313" key="2">
    <source>
        <dbReference type="EMBL" id="KAJ2676774.1"/>
    </source>
</evidence>
<dbReference type="InterPro" id="IPR023213">
    <property type="entry name" value="CAT-like_dom_sf"/>
</dbReference>
<sequence length="476" mass="54101">MLASKYSLLSDLLRATHPQEIELGTVDLANGGIRVDGIYFYKNIAHSSDFMSLDTLSRSLYKLIADHYPILVGRPRVNSEGKAVVTIDPDNLCLPDIKEVYVDYPAELFFINRPNADCSNSKDIHFFDLHKFYNTSGISRIPCATYHRDNASVVVRIFRFKNSAYTALAYSMPHTIFDATSMILFMNHWAEYARNIENSDYVLESPPDHNRSIMYSRFDNVGPAELPFIKHFKETAAGTLQIQSPENIAPILIATPDIPQIKEQHLLHISNTNLERMRRDIDSKQTTAMVLTAALTKSILQANIKSFENEPHMSYVAIAYDCRQRSGVPHNFAGNASLICIAPLFPKTVLDSSHKELAQIIRKNSMKTDSSYSKAAIKVIEEDVGLLYHASFSLCNTPQTSYFGFSNVRYMQFKTIDFGFGSPELLSFDYFSKEGMCRMYPNYQDGGIDLFLNYADSNFEHVRKDDFLAKYIDIIY</sequence>
<evidence type="ECO:0000313" key="3">
    <source>
        <dbReference type="Proteomes" id="UP001151518"/>
    </source>
</evidence>
<dbReference type="OrthoDB" id="671439at2759"/>
<dbReference type="AlphaFoldDB" id="A0A9W8G762"/>
<organism evidence="2 3">
    <name type="scientific">Coemansia spiralis</name>
    <dbReference type="NCBI Taxonomy" id="417178"/>
    <lineage>
        <taxon>Eukaryota</taxon>
        <taxon>Fungi</taxon>
        <taxon>Fungi incertae sedis</taxon>
        <taxon>Zoopagomycota</taxon>
        <taxon>Kickxellomycotina</taxon>
        <taxon>Kickxellomycetes</taxon>
        <taxon>Kickxellales</taxon>
        <taxon>Kickxellaceae</taxon>
        <taxon>Coemansia</taxon>
    </lineage>
</organism>
<dbReference type="EMBL" id="JANBTW010000037">
    <property type="protein sequence ID" value="KAJ2676774.1"/>
    <property type="molecule type" value="Genomic_DNA"/>
</dbReference>
<dbReference type="InterPro" id="IPR050317">
    <property type="entry name" value="Plant_Fungal_Acyltransferase"/>
</dbReference>
<dbReference type="Pfam" id="PF02458">
    <property type="entry name" value="Transferase"/>
    <property type="match status" value="1"/>
</dbReference>
<evidence type="ECO:0000256" key="1">
    <source>
        <dbReference type="ARBA" id="ARBA00022679"/>
    </source>
</evidence>
<keyword evidence="1" id="KW-0808">Transferase</keyword>
<dbReference type="PANTHER" id="PTHR31642:SF310">
    <property type="entry name" value="FATTY ALCOHOL:CAFFEOYL-COA ACYLTRANSFERASE"/>
    <property type="match status" value="1"/>
</dbReference>
<gene>
    <name evidence="2" type="ORF">GGI25_003419</name>
</gene>
<name>A0A9W8G762_9FUNG</name>
<dbReference type="GO" id="GO:0016747">
    <property type="term" value="F:acyltransferase activity, transferring groups other than amino-acyl groups"/>
    <property type="evidence" value="ECO:0007669"/>
    <property type="project" value="TreeGrafter"/>
</dbReference>
<reference evidence="2" key="1">
    <citation type="submission" date="2022-07" db="EMBL/GenBank/DDBJ databases">
        <title>Phylogenomic reconstructions and comparative analyses of Kickxellomycotina fungi.</title>
        <authorList>
            <person name="Reynolds N.K."/>
            <person name="Stajich J.E."/>
            <person name="Barry K."/>
            <person name="Grigoriev I.V."/>
            <person name="Crous P."/>
            <person name="Smith M.E."/>
        </authorList>
    </citation>
    <scope>NUCLEOTIDE SEQUENCE</scope>
    <source>
        <strain evidence="2">NRRL 3115</strain>
    </source>
</reference>
<proteinExistence type="predicted"/>
<dbReference type="Gene3D" id="3.30.559.10">
    <property type="entry name" value="Chloramphenicol acetyltransferase-like domain"/>
    <property type="match status" value="2"/>
</dbReference>
<accession>A0A9W8G762</accession>
<dbReference type="Proteomes" id="UP001151518">
    <property type="component" value="Unassembled WGS sequence"/>
</dbReference>
<comment type="caution">
    <text evidence="2">The sequence shown here is derived from an EMBL/GenBank/DDBJ whole genome shotgun (WGS) entry which is preliminary data.</text>
</comment>